<name>A0ACB8W428_9TELE</name>
<accession>A0ACB8W428</accession>
<proteinExistence type="predicted"/>
<sequence length="2936" mass="331955">MADLEAVLADVSYLMAMEKSKSTPAARASKKIILPEPSIRSVMQKYLEERDELTFDKIFNQKIGFLLFKDFCMNEIDEAVPQLKFYEEIKDYEKLDSEEERLSRSRQIYDGYIMKELLSCSHVRPSAPHRLAHDPAVEHIQSGRDQEPPFSKKAVDHVQSHLAKKQVPPTLFQPYIVEICDSLRGKIFQKFIESDKFTRFCQWKNVELNIHLTMNDFSVHRIIGRGGFGEVYGCRKADTGKMYAMKCLDKKRIKMKQGETLALNERIMLSLVSTGDCPFIVCMTYAFHTPDKLCFILDLMNGGDLHYHLSQHGVFSEKEMRFYAAEIILGLEHMHNRFVVYRDLKPANILLDEHGHVRISDLGLACDFSKKKPHASVGTHGYMAPEVLQKGTAYDSSADWFSLGCMLFKLLRGHSPFRQHKTKDKHEIDRMTLTMNVELPLPDSFTGGAQRSAGGASAERRLQEARLGCQGLQGAPEVKEHQFFKGIDWQQVYLQKYSPPLIPPRGEVNAADAFDIGSFDEEDTKGIKLLDSDQELYKNFPLVISERWQQEVAETVYDEAVNSDTDKNEARKRAKNNKQLGHEEDYALGKDCIMHGYMLKLGNPFLTQWQRRYFYLFPNRVEWRGEGESRCMTVICLSVCPDSILKEKWLKHFKKSNGQNLLTMEQIVTVEETQIKDKKCILLRIKGGKQFVLQCESDPEFVQWKKELTEAFTEAQKLLRRAPKVIGKGRAGVVELSKPPLTHRNSNGLKSEGLPACSMMFFMFRPHSRLLSNLPAFIQPQIKEENKPVTTSVPPPPLSAVPGGFLKQLVRDSEKETKLKEPEVKDEKPPNKLSGDLVQQFLLPDQTPPILEAEMSLRAEQMLNSSSKQGRNSAQSDGKSSSQSHVVTPEPANKQETVKQELPKVTKPEKSKKTPQAEKKKVEKKEEGMEARQEPEGRQADTTVTESDRREVRDVWYEAGTVWFVHKDGFTLATQLKPDEGTPELPEGRVRVRLQTDGSLHDVTEYEIEKVNQLFSFLSSFCLLSTRPWTHTLPLPPPPPPPPPRPQCNPSELDLCEDLSDLQSVNESGVLHTLISRAKSNMPLTHAGPNLLNFWPPLQPSSKTPKSRRGESVWDAPPALAALVKRVYVSMIGSRRDHSVCAVGRSGTGKTSACQAFTLGLLKQAGTTREKISVERVQAMFTILRSFGCVSSQHSDASSRFAMTMMLDKWKVCQQTQGESNFLVFSQMLAGLSTEMRTELQLHQLPETNSFGIVHPTKVEEKQRASVSFTKLLAAMETLNFSPSEQKAIWHVLAGIYHLGAAGACKVGRRQFVNFDSAQVAASVLGCDGEELHTAVFKHHLRQLLQRATGGSRERSTAAESEEGPRLTAAQCVEGMAAGLYEELFTAVVSLINRSLSSQQLTLASVMVADTPGLRSPRHSAEDRGASWSELCHNYLQERLLEHYHTHTFRHTLERYTQEKIPVELECPENSPAEVVAAIDQPPPQVRAADGDPRGLLWVLDEEMVTPASSENNALERVCQYSITAMRQCEQPLQCEVNHLMGGDPVRYDLTGWFGLIQNNPSALNAMGLLQNSTNGVVKAMFAPRISLPPLCRGLGGLEGGSQRSLQRNGTIRKTFSGGMAAIRRHSQCIAVKLQADALVNLIRRARPVFLQCVNAKTDGGNFDISALRVQLHSTQILSALQLHRTGFPEHMTLSDFRCHFQALSPPIMKRYASMFVSHDERKAVEELLVELDLDKKSIIVGASRVFMKRGVLRYLEQQRDQQVTGWLVHLQAACMGHLARQKYRKLKVSVTVTDGRNLICVQLQRQVQQMAVRCLQRNLRALRAASRWSWWKLFCRVRPQLDVNLDNERLRAKEDEISVLRRRLEKSEKERNELRQTADSLETKVTAVTSELSDERFRGDAVGQALDVERAERLRLSRENKDLQARLDQLKVAMETLEKQLEEEKQKVQISESQRASGSDSELAMQLECCQTEVEFVRRRLKQTEEKLETERQTRQQLDTKVATLQGQLEQSRRSATELKRHCRRVTSDLQDARVLTDSLQSRMHELERKQRRFDSELTQALEEADSERELKDKACQENAALGAEIYTLRRNLQESQSEASRLQKQKEELCAQIRDLSLPVDLASDSLPDLKKQLRLLESQASERAQEITMLTARIQQQQQVHMRFEMEMERMKQIHQKELEDKEEELEDVHKSSQRRLRQLEMQLEQEYEEKQMVIHEKHDLEGLIATLCDQVGHRDFDVEKKLKRDLKRTHALLADAQLLLSTVENSGQNLPNGSKEQIERLHCQLEESEVRRMEAESIQATLSQELENCQIELENICRQKSVVDEQLALLQHEKVDLLKRLEEDQEDLNELMKKHKALIAQSSSDISQIRELQAELEEVKKQRHSLQEELQQHVSRVQFLESSTVGRSIVSKQEARVCDLENKLEFQRGQVKRFEVLVLRLRDSVVRLGEELEQSAQAEARERENARYYQQRLQDTRLEMEELIQREQDSSRRHMELEMQVEELSAVRQTLQADLETSIRRIVDLQAALEEVESSDESDSESDSVSSAGSVGTEDVGEGIRHWLGVPRGGSRGGGSPHGSSTISSQGGRRSVTDTMSTYSFRRLMCVSSPSEVLAWILRTRAPRPEEVVPEVLVGPRPPQRCRSCWTDFVNAEPAAMLETEQAAPCPCRSIKQPQPQTSDEEPRRSLSAPMTSRSCGPARASSNRRPLSCLGLPALAPSAMLRHPPPRQQEPNSLDSTPVIPSPHSLPSLPRLSSLASSLTVCHQPPSLCIPEEDPEETNRSLTTPMQRSPQALRRCMLGNLVTEDGGEASLGSEPMVFQNRRLIGDNGRDDAASDILPAIRRAQSTSSLAGSVRGGRRTLSVHFGELPPSTRSRKSSETESSSSGGSGGSSQSGAPRRRLERPKGERLEAEGSEGGDVASVMKRYLKKETD</sequence>
<evidence type="ECO:0000313" key="1">
    <source>
        <dbReference type="EMBL" id="KAI3362491.1"/>
    </source>
</evidence>
<comment type="caution">
    <text evidence="1">The sequence shown here is derived from an EMBL/GenBank/DDBJ whole genome shotgun (WGS) entry which is preliminary data.</text>
</comment>
<organism evidence="1 2">
    <name type="scientific">Scortum barcoo</name>
    <name type="common">barcoo grunter</name>
    <dbReference type="NCBI Taxonomy" id="214431"/>
    <lineage>
        <taxon>Eukaryota</taxon>
        <taxon>Metazoa</taxon>
        <taxon>Chordata</taxon>
        <taxon>Craniata</taxon>
        <taxon>Vertebrata</taxon>
        <taxon>Euteleostomi</taxon>
        <taxon>Actinopterygii</taxon>
        <taxon>Neopterygii</taxon>
        <taxon>Teleostei</taxon>
        <taxon>Neoteleostei</taxon>
        <taxon>Acanthomorphata</taxon>
        <taxon>Eupercaria</taxon>
        <taxon>Centrarchiformes</taxon>
        <taxon>Terapontoidei</taxon>
        <taxon>Terapontidae</taxon>
        <taxon>Scortum</taxon>
    </lineage>
</organism>
<dbReference type="Proteomes" id="UP000831701">
    <property type="component" value="Chromosome 15"/>
</dbReference>
<protein>
    <submittedName>
        <fullName evidence="1">Uncharacterized protein</fullName>
    </submittedName>
</protein>
<gene>
    <name evidence="1" type="ORF">L3Q82_012779</name>
</gene>
<evidence type="ECO:0000313" key="2">
    <source>
        <dbReference type="Proteomes" id="UP000831701"/>
    </source>
</evidence>
<reference evidence="1" key="1">
    <citation type="submission" date="2022-04" db="EMBL/GenBank/DDBJ databases">
        <title>Jade perch genome.</title>
        <authorList>
            <person name="Chao B."/>
        </authorList>
    </citation>
    <scope>NUCLEOTIDE SEQUENCE</scope>
    <source>
        <strain evidence="1">CB-2022</strain>
    </source>
</reference>
<dbReference type="EMBL" id="CM041545">
    <property type="protein sequence ID" value="KAI3362491.1"/>
    <property type="molecule type" value="Genomic_DNA"/>
</dbReference>
<keyword evidence="2" id="KW-1185">Reference proteome</keyword>